<sequence length="765" mass="85626">MPKRRHQKPPVYDGPPIDRASEEGEESSPPPRHRRPPTKCSTCFDLDLRYIPQPHKNPNFCSYGQVARHWIPSTDLAKDPSCASCSFLKSAFDTLINSRGVTEIPPGKHVSYMIAILDRNDDDSEDDFAKKRMRDAARNKETSKSLKVEMRCIVKGEKEKDDGFQEEFQVEIYSPLGAEPAPWKSIGVAGEVPTKPNAEECAAIIKLWLQDCDQNHEFCKAKQGTGEFLPKRVLDLSDGQIRLVETTPGKRGHYVALSHCWGKEQLMTTTRATIAERMRGIALEQMPKTFQDVVAITRGLGLQYVWIDSLCIIQQDAADWEQQSAVMADIYAYCYLNIATTRAAGGHEGCLGPRWTVRDSLAWAAQFSRAVRRGSDDDNSKSISKTRKCEVQSFKVPGMQQDIRIRLAMKSSHEALQTPRWIRNHVDTAPLLLRTWVYQERSLSARSIHLHANEMVWVCDVTQRCECKELDGTPPDGDGWGASKDQIAKIGAMTADNKALHGLWRTIVEDVTLLDLTYESDRLPALSGLAYRFAEYLPKNERYLAGLWEGDLARDLLWESGGSTQTAGPTRDRKMTAPSWSWASLVWGGDDSANGLKWEHETKPKLAKWAGIKTYKQDARTRIISASVNVEGQNKYGIVSGGSIVIEGALCAVVLKKGATQASNPPLANVTTVQYGVFNSLHLNYDTPTSASSAGGTIYCLFIGSFSEMFDGDDKPHVMHEGLILKPVDGGRFVRIGHWAQHIEDWVDHKDVWTRKSRVHRVEII</sequence>
<dbReference type="Pfam" id="PF06985">
    <property type="entry name" value="HET"/>
    <property type="match status" value="1"/>
</dbReference>
<reference evidence="3" key="1">
    <citation type="submission" date="2020-11" db="EMBL/GenBank/DDBJ databases">
        <authorList>
            <consortium name="DOE Joint Genome Institute"/>
            <person name="Ahrendt S."/>
            <person name="Riley R."/>
            <person name="Andreopoulos W."/>
            <person name="Labutti K."/>
            <person name="Pangilinan J."/>
            <person name="Ruiz-Duenas F.J."/>
            <person name="Barrasa J.M."/>
            <person name="Sanchez-Garcia M."/>
            <person name="Camarero S."/>
            <person name="Miyauchi S."/>
            <person name="Serrano A."/>
            <person name="Linde D."/>
            <person name="Babiker R."/>
            <person name="Drula E."/>
            <person name="Ayuso-Fernandez I."/>
            <person name="Pacheco R."/>
            <person name="Padilla G."/>
            <person name="Ferreira P."/>
            <person name="Barriuso J."/>
            <person name="Kellner H."/>
            <person name="Castanera R."/>
            <person name="Alfaro M."/>
            <person name="Ramirez L."/>
            <person name="Pisabarro A.G."/>
            <person name="Kuo A."/>
            <person name="Tritt A."/>
            <person name="Lipzen A."/>
            <person name="He G."/>
            <person name="Yan M."/>
            <person name="Ng V."/>
            <person name="Cullen D."/>
            <person name="Martin F."/>
            <person name="Rosso M.-N."/>
            <person name="Henrissat B."/>
            <person name="Hibbett D."/>
            <person name="Martinez A.T."/>
            <person name="Grigoriev I.V."/>
        </authorList>
    </citation>
    <scope>NUCLEOTIDE SEQUENCE</scope>
    <source>
        <strain evidence="3">CIRM-BRFM 674</strain>
    </source>
</reference>
<accession>A0A9P6CLZ1</accession>
<feature type="domain" description="Heterokaryon incompatibility" evidence="2">
    <location>
        <begin position="254"/>
        <end position="440"/>
    </location>
</feature>
<dbReference type="Proteomes" id="UP000807469">
    <property type="component" value="Unassembled WGS sequence"/>
</dbReference>
<protein>
    <submittedName>
        <fullName evidence="3">HET-domain-containing protein</fullName>
    </submittedName>
</protein>
<dbReference type="PANTHER" id="PTHR33112:SF10">
    <property type="entry name" value="TOL"/>
    <property type="match status" value="1"/>
</dbReference>
<comment type="caution">
    <text evidence="3">The sequence shown here is derived from an EMBL/GenBank/DDBJ whole genome shotgun (WGS) entry which is preliminary data.</text>
</comment>
<gene>
    <name evidence="3" type="ORF">BDN70DRAFT_888418</name>
</gene>
<evidence type="ECO:0000313" key="3">
    <source>
        <dbReference type="EMBL" id="KAF9471172.1"/>
    </source>
</evidence>
<dbReference type="AlphaFoldDB" id="A0A9P6CLZ1"/>
<evidence type="ECO:0000256" key="1">
    <source>
        <dbReference type="SAM" id="MobiDB-lite"/>
    </source>
</evidence>
<dbReference type="EMBL" id="MU155743">
    <property type="protein sequence ID" value="KAF9471172.1"/>
    <property type="molecule type" value="Genomic_DNA"/>
</dbReference>
<evidence type="ECO:0000259" key="2">
    <source>
        <dbReference type="Pfam" id="PF06985"/>
    </source>
</evidence>
<dbReference type="InterPro" id="IPR010730">
    <property type="entry name" value="HET"/>
</dbReference>
<dbReference type="PANTHER" id="PTHR33112">
    <property type="entry name" value="DOMAIN PROTEIN, PUTATIVE-RELATED"/>
    <property type="match status" value="1"/>
</dbReference>
<feature type="region of interest" description="Disordered" evidence="1">
    <location>
        <begin position="1"/>
        <end position="38"/>
    </location>
</feature>
<organism evidence="3 4">
    <name type="scientific">Pholiota conissans</name>
    <dbReference type="NCBI Taxonomy" id="109636"/>
    <lineage>
        <taxon>Eukaryota</taxon>
        <taxon>Fungi</taxon>
        <taxon>Dikarya</taxon>
        <taxon>Basidiomycota</taxon>
        <taxon>Agaricomycotina</taxon>
        <taxon>Agaricomycetes</taxon>
        <taxon>Agaricomycetidae</taxon>
        <taxon>Agaricales</taxon>
        <taxon>Agaricineae</taxon>
        <taxon>Strophariaceae</taxon>
        <taxon>Pholiota</taxon>
    </lineage>
</organism>
<proteinExistence type="predicted"/>
<dbReference type="OrthoDB" id="2970098at2759"/>
<keyword evidence="4" id="KW-1185">Reference proteome</keyword>
<evidence type="ECO:0000313" key="4">
    <source>
        <dbReference type="Proteomes" id="UP000807469"/>
    </source>
</evidence>
<name>A0A9P6CLZ1_9AGAR</name>